<dbReference type="EMBL" id="LHCI01000106">
    <property type="protein sequence ID" value="KOX90672.1"/>
    <property type="molecule type" value="Genomic_DNA"/>
</dbReference>
<dbReference type="GO" id="GO:0046872">
    <property type="term" value="F:metal ion binding"/>
    <property type="evidence" value="ECO:0007669"/>
    <property type="project" value="UniProtKB-KW"/>
</dbReference>
<keyword evidence="5" id="KW-0378">Hydrolase</keyword>
<name>A0A0M9AF46_THEAQ</name>
<comment type="cofactor">
    <cofactor evidence="1">
        <name>Mg(2+)</name>
        <dbReference type="ChEBI" id="CHEBI:18420"/>
    </cofactor>
</comment>
<dbReference type="InterPro" id="IPR002716">
    <property type="entry name" value="PIN_dom"/>
</dbReference>
<gene>
    <name evidence="9" type="primary">vapC_2</name>
    <name evidence="9" type="ORF">BVI061214_01866</name>
</gene>
<comment type="caution">
    <text evidence="9">The sequence shown here is derived from an EMBL/GenBank/DDBJ whole genome shotgun (WGS) entry which is preliminary data.</text>
</comment>
<dbReference type="Proteomes" id="UP000037685">
    <property type="component" value="Unassembled WGS sequence"/>
</dbReference>
<reference evidence="9 10" key="1">
    <citation type="submission" date="2015-07" db="EMBL/GenBank/DDBJ databases">
        <authorList>
            <person name="Noorani M."/>
        </authorList>
    </citation>
    <scope>NUCLEOTIDE SEQUENCE [LARGE SCALE GENOMIC DNA]</scope>
    <source>
        <strain evidence="10">ATCC 25104 / DSM 625 / JCM 10724 / NBRC 103206 / NCIMB 11243 / YT-1</strain>
    </source>
</reference>
<dbReference type="AlphaFoldDB" id="A0A0M9AF46"/>
<sequence length="140" mass="16165">MRPPKRLLLDTNFFIALRRGEPEAYRFLARLSEEQLVTSAIVQVEYATGEFVVDPRRERSVEAMFARFAVLPFEGKVARKAMREAAKLNLPKLPNPHKKLFDLMIATTAWAHNRTLLTENIGDFAAFAWVKVANWRDYGR</sequence>
<protein>
    <submittedName>
        <fullName evidence="9">tRNA(FMet)-specific endonuclease VapC</fullName>
    </submittedName>
</protein>
<evidence type="ECO:0000256" key="2">
    <source>
        <dbReference type="ARBA" id="ARBA00022649"/>
    </source>
</evidence>
<evidence type="ECO:0000259" key="8">
    <source>
        <dbReference type="Pfam" id="PF01850"/>
    </source>
</evidence>
<dbReference type="RefSeq" id="WP_053768184.1">
    <property type="nucleotide sequence ID" value="NZ_LHCI01000106.1"/>
</dbReference>
<dbReference type="InterPro" id="IPR029060">
    <property type="entry name" value="PIN-like_dom_sf"/>
</dbReference>
<dbReference type="GO" id="GO:0016787">
    <property type="term" value="F:hydrolase activity"/>
    <property type="evidence" value="ECO:0007669"/>
    <property type="project" value="UniProtKB-KW"/>
</dbReference>
<keyword evidence="3" id="KW-0540">Nuclease</keyword>
<organism evidence="9 10">
    <name type="scientific">Thermus aquaticus</name>
    <dbReference type="NCBI Taxonomy" id="271"/>
    <lineage>
        <taxon>Bacteria</taxon>
        <taxon>Thermotogati</taxon>
        <taxon>Deinococcota</taxon>
        <taxon>Deinococci</taxon>
        <taxon>Thermales</taxon>
        <taxon>Thermaceae</taxon>
        <taxon>Thermus</taxon>
    </lineage>
</organism>
<keyword evidence="4" id="KW-0479">Metal-binding</keyword>
<evidence type="ECO:0000256" key="7">
    <source>
        <dbReference type="ARBA" id="ARBA00038093"/>
    </source>
</evidence>
<dbReference type="PATRIC" id="fig|271.14.peg.1939"/>
<dbReference type="CDD" id="cd09881">
    <property type="entry name" value="PIN_VapC4-5_FitB-like"/>
    <property type="match status" value="1"/>
</dbReference>
<dbReference type="GO" id="GO:0004519">
    <property type="term" value="F:endonuclease activity"/>
    <property type="evidence" value="ECO:0007669"/>
    <property type="project" value="UniProtKB-KW"/>
</dbReference>
<dbReference type="Gene3D" id="3.40.50.1010">
    <property type="entry name" value="5'-nuclease"/>
    <property type="match status" value="1"/>
</dbReference>
<comment type="similarity">
    <text evidence="7">Belongs to the PINc/VapC protein family.</text>
</comment>
<evidence type="ECO:0000256" key="6">
    <source>
        <dbReference type="ARBA" id="ARBA00022842"/>
    </source>
</evidence>
<dbReference type="InterPro" id="IPR050556">
    <property type="entry name" value="Type_II_TA_system_RNase"/>
</dbReference>
<evidence type="ECO:0000256" key="4">
    <source>
        <dbReference type="ARBA" id="ARBA00022723"/>
    </source>
</evidence>
<evidence type="ECO:0000256" key="5">
    <source>
        <dbReference type="ARBA" id="ARBA00022801"/>
    </source>
</evidence>
<evidence type="ECO:0000256" key="3">
    <source>
        <dbReference type="ARBA" id="ARBA00022722"/>
    </source>
</evidence>
<evidence type="ECO:0000256" key="1">
    <source>
        <dbReference type="ARBA" id="ARBA00001946"/>
    </source>
</evidence>
<proteinExistence type="inferred from homology"/>
<feature type="domain" description="PIN" evidence="8">
    <location>
        <begin position="8"/>
        <end position="125"/>
    </location>
</feature>
<dbReference type="PANTHER" id="PTHR33653">
    <property type="entry name" value="RIBONUCLEASE VAPC2"/>
    <property type="match status" value="1"/>
</dbReference>
<dbReference type="SUPFAM" id="SSF88723">
    <property type="entry name" value="PIN domain-like"/>
    <property type="match status" value="1"/>
</dbReference>
<keyword evidence="9" id="KW-0255">Endonuclease</keyword>
<evidence type="ECO:0000313" key="9">
    <source>
        <dbReference type="EMBL" id="KOX90672.1"/>
    </source>
</evidence>
<dbReference type="Pfam" id="PF01850">
    <property type="entry name" value="PIN"/>
    <property type="match status" value="1"/>
</dbReference>
<dbReference type="PANTHER" id="PTHR33653:SF1">
    <property type="entry name" value="RIBONUCLEASE VAPC2"/>
    <property type="match status" value="1"/>
</dbReference>
<evidence type="ECO:0000313" key="10">
    <source>
        <dbReference type="Proteomes" id="UP000037685"/>
    </source>
</evidence>
<accession>A0A0M9AF46</accession>
<keyword evidence="6" id="KW-0460">Magnesium</keyword>
<keyword evidence="2" id="KW-1277">Toxin-antitoxin system</keyword>